<dbReference type="Proteomes" id="UP001165083">
    <property type="component" value="Unassembled WGS sequence"/>
</dbReference>
<evidence type="ECO:0000313" key="3">
    <source>
        <dbReference type="Proteomes" id="UP001165083"/>
    </source>
</evidence>
<dbReference type="InterPro" id="IPR036397">
    <property type="entry name" value="RNaseH_sf"/>
</dbReference>
<keyword evidence="3" id="KW-1185">Reference proteome</keyword>
<dbReference type="SUPFAM" id="SSF53098">
    <property type="entry name" value="Ribonuclease H-like"/>
    <property type="match status" value="1"/>
</dbReference>
<dbReference type="Pfam" id="PF13456">
    <property type="entry name" value="RVT_3"/>
    <property type="match status" value="1"/>
</dbReference>
<dbReference type="EMBL" id="BSXW01001441">
    <property type="protein sequence ID" value="GMF36805.1"/>
    <property type="molecule type" value="Genomic_DNA"/>
</dbReference>
<evidence type="ECO:0000313" key="2">
    <source>
        <dbReference type="EMBL" id="GMF36805.1"/>
    </source>
</evidence>
<name>A0A9W6XEF1_9STRA</name>
<gene>
    <name evidence="2" type="ORF">Plil01_001554800</name>
</gene>
<dbReference type="OrthoDB" id="144957at2759"/>
<sequence length="336" mass="38151">MINRKRGEKACKQQSTIRKQWVDDNRAIAEALETLSWKQVYTLEGATPYQMQTVAKLKLRRLRLWTGPENRFMCSNAECRTEAFQGRGHMVCTCPEAQKLWKQQVIYGADSIEPDVETWDHLYNTAAKLWALSCAVTLTVIWRLNVDRVHGNGSKQLIFGWRSQVRDAISRYMSNLYPLTATTKYLIAITAALLNRTFDEQISPMDTDSSYTNIYNFTRIGFFDGGSRGNPGPGGSGSVGIKRNEMHRTCSPLWAAATALGNPRTTNNVAEFVGLHMLLTEAKAKGSKDVHVVGDSAMMIGLMTRRKEPKAKKLKHWYRLTQRLADQYDVHSWTHQ</sequence>
<comment type="caution">
    <text evidence="2">The sequence shown here is derived from an EMBL/GenBank/DDBJ whole genome shotgun (WGS) entry which is preliminary data.</text>
</comment>
<accession>A0A9W6XEF1</accession>
<dbReference type="InterPro" id="IPR002156">
    <property type="entry name" value="RNaseH_domain"/>
</dbReference>
<dbReference type="Gene3D" id="3.30.420.10">
    <property type="entry name" value="Ribonuclease H-like superfamily/Ribonuclease H"/>
    <property type="match status" value="1"/>
</dbReference>
<dbReference type="GO" id="GO:0003676">
    <property type="term" value="F:nucleic acid binding"/>
    <property type="evidence" value="ECO:0007669"/>
    <property type="project" value="InterPro"/>
</dbReference>
<reference evidence="2" key="1">
    <citation type="submission" date="2023-04" db="EMBL/GenBank/DDBJ databases">
        <title>Phytophthora lilii NBRC 32176.</title>
        <authorList>
            <person name="Ichikawa N."/>
            <person name="Sato H."/>
            <person name="Tonouchi N."/>
        </authorList>
    </citation>
    <scope>NUCLEOTIDE SEQUENCE</scope>
    <source>
        <strain evidence="2">NBRC 32176</strain>
    </source>
</reference>
<feature type="domain" description="RNase H type-1" evidence="1">
    <location>
        <begin position="215"/>
        <end position="336"/>
    </location>
</feature>
<protein>
    <submittedName>
        <fullName evidence="2">Unnamed protein product</fullName>
    </submittedName>
</protein>
<evidence type="ECO:0000259" key="1">
    <source>
        <dbReference type="PROSITE" id="PS50879"/>
    </source>
</evidence>
<dbReference type="InterPro" id="IPR012337">
    <property type="entry name" value="RNaseH-like_sf"/>
</dbReference>
<proteinExistence type="predicted"/>
<organism evidence="2 3">
    <name type="scientific">Phytophthora lilii</name>
    <dbReference type="NCBI Taxonomy" id="2077276"/>
    <lineage>
        <taxon>Eukaryota</taxon>
        <taxon>Sar</taxon>
        <taxon>Stramenopiles</taxon>
        <taxon>Oomycota</taxon>
        <taxon>Peronosporomycetes</taxon>
        <taxon>Peronosporales</taxon>
        <taxon>Peronosporaceae</taxon>
        <taxon>Phytophthora</taxon>
    </lineage>
</organism>
<dbReference type="AlphaFoldDB" id="A0A9W6XEF1"/>
<dbReference type="PROSITE" id="PS50879">
    <property type="entry name" value="RNASE_H_1"/>
    <property type="match status" value="1"/>
</dbReference>
<dbReference type="GO" id="GO:0004523">
    <property type="term" value="F:RNA-DNA hybrid ribonuclease activity"/>
    <property type="evidence" value="ECO:0007669"/>
    <property type="project" value="InterPro"/>
</dbReference>